<accession>A0A139WRC2</accession>
<dbReference type="EMBL" id="ANNX02000053">
    <property type="protein sequence ID" value="KYC34981.1"/>
    <property type="molecule type" value="Genomic_DNA"/>
</dbReference>
<dbReference type="AlphaFoldDB" id="A0A139WRC2"/>
<reference evidence="1 2" key="1">
    <citation type="journal article" date="2013" name="Genome Biol. Evol.">
        <title>Genomes of Stigonematalean cyanobacteria (subsection V) and the evolution of oxygenic photosynthesis from prokaryotes to plastids.</title>
        <authorList>
            <person name="Dagan T."/>
            <person name="Roettger M."/>
            <person name="Stucken K."/>
            <person name="Landan G."/>
            <person name="Koch R."/>
            <person name="Major P."/>
            <person name="Gould S.B."/>
            <person name="Goremykin V.V."/>
            <person name="Rippka R."/>
            <person name="Tandeau de Marsac N."/>
            <person name="Gugger M."/>
            <person name="Lockhart P.J."/>
            <person name="Allen J.F."/>
            <person name="Brune I."/>
            <person name="Maus I."/>
            <person name="Puhler A."/>
            <person name="Martin W.F."/>
        </authorList>
    </citation>
    <scope>NUCLEOTIDE SEQUENCE [LARGE SCALE GENOMIC DNA]</scope>
    <source>
        <strain evidence="1 2">PCC 7110</strain>
    </source>
</reference>
<keyword evidence="2" id="KW-1185">Reference proteome</keyword>
<comment type="caution">
    <text evidence="1">The sequence shown here is derived from an EMBL/GenBank/DDBJ whole genome shotgun (WGS) entry which is preliminary data.</text>
</comment>
<protein>
    <recommendedName>
        <fullName evidence="3">Cytotoxic translational repressor of toxin-antitoxin stability system</fullName>
    </recommendedName>
</protein>
<organism evidence="1 2">
    <name type="scientific">Scytonema hofmannii PCC 7110</name>
    <dbReference type="NCBI Taxonomy" id="128403"/>
    <lineage>
        <taxon>Bacteria</taxon>
        <taxon>Bacillati</taxon>
        <taxon>Cyanobacteriota</taxon>
        <taxon>Cyanophyceae</taxon>
        <taxon>Nostocales</taxon>
        <taxon>Scytonemataceae</taxon>
        <taxon>Scytonema</taxon>
    </lineage>
</organism>
<evidence type="ECO:0000313" key="2">
    <source>
        <dbReference type="Proteomes" id="UP000076925"/>
    </source>
</evidence>
<gene>
    <name evidence="1" type="ORF">WA1_09535</name>
</gene>
<name>A0A139WRC2_9CYAN</name>
<evidence type="ECO:0008006" key="3">
    <source>
        <dbReference type="Google" id="ProtNLM"/>
    </source>
</evidence>
<evidence type="ECO:0000313" key="1">
    <source>
        <dbReference type="EMBL" id="KYC34981.1"/>
    </source>
</evidence>
<dbReference type="STRING" id="128403.WA1_09535"/>
<proteinExistence type="predicted"/>
<dbReference type="Proteomes" id="UP000076925">
    <property type="component" value="Unassembled WGS sequence"/>
</dbReference>
<sequence>MQIQSVKFCLIFAPKTQKQLDDLPKKDRKQYDKAFECFANNGPAYRSLRTHRYRNKDGSDIWSSSASMAKRFYWRYVKGEIIEVTHIDSH</sequence>
<dbReference type="RefSeq" id="WP_017743765.1">
    <property type="nucleotide sequence ID" value="NZ_KQ976354.1"/>
</dbReference>
<dbReference type="OrthoDB" id="488761at2"/>